<dbReference type="InterPro" id="IPR017937">
    <property type="entry name" value="Thioredoxin_CS"/>
</dbReference>
<reference evidence="8 9" key="1">
    <citation type="submission" date="2017-02" db="EMBL/GenBank/DDBJ databases">
        <authorList>
            <person name="Peterson S.W."/>
        </authorList>
    </citation>
    <scope>NUCLEOTIDE SEQUENCE [LARGE SCALE GENOMIC DNA]</scope>
    <source>
        <strain evidence="8 9">S285</strain>
    </source>
</reference>
<keyword evidence="5" id="KW-0676">Redox-active center</keyword>
<keyword evidence="3" id="KW-0201">Cytochrome c-type biogenesis</keyword>
<dbReference type="InterPro" id="IPR013740">
    <property type="entry name" value="Redoxin"/>
</dbReference>
<comment type="similarity">
    <text evidence="2">Belongs to the thioredoxin family. DsbE subfamily.</text>
</comment>
<keyword evidence="6" id="KW-0812">Transmembrane</keyword>
<dbReference type="SUPFAM" id="SSF52833">
    <property type="entry name" value="Thioredoxin-like"/>
    <property type="match status" value="1"/>
</dbReference>
<comment type="subcellular location">
    <subcellularLocation>
        <location evidence="1">Cell envelope</location>
    </subcellularLocation>
</comment>
<keyword evidence="6" id="KW-1133">Transmembrane helix</keyword>
<dbReference type="GO" id="GO:0015036">
    <property type="term" value="F:disulfide oxidoreductase activity"/>
    <property type="evidence" value="ECO:0007669"/>
    <property type="project" value="InterPro"/>
</dbReference>
<dbReference type="PANTHER" id="PTHR42852:SF6">
    <property type="entry name" value="THIOL:DISULFIDE INTERCHANGE PROTEIN DSBE"/>
    <property type="match status" value="1"/>
</dbReference>
<dbReference type="InterPro" id="IPR050553">
    <property type="entry name" value="Thioredoxin_ResA/DsbE_sf"/>
</dbReference>
<feature type="transmembrane region" description="Helical" evidence="6">
    <location>
        <begin position="12"/>
        <end position="33"/>
    </location>
</feature>
<dbReference type="InterPro" id="IPR004799">
    <property type="entry name" value="Periplasmic_diS_OxRdtase_DsbE"/>
</dbReference>
<dbReference type="NCBIfam" id="TIGR00385">
    <property type="entry name" value="dsbE"/>
    <property type="match status" value="1"/>
</dbReference>
<dbReference type="PROSITE" id="PS51352">
    <property type="entry name" value="THIOREDOXIN_2"/>
    <property type="match status" value="1"/>
</dbReference>
<dbReference type="PANTHER" id="PTHR42852">
    <property type="entry name" value="THIOL:DISULFIDE INTERCHANGE PROTEIN DSBE"/>
    <property type="match status" value="1"/>
</dbReference>
<evidence type="ECO:0000256" key="5">
    <source>
        <dbReference type="ARBA" id="ARBA00023284"/>
    </source>
</evidence>
<keyword evidence="4" id="KW-1015">Disulfide bond</keyword>
<dbReference type="Proteomes" id="UP000193978">
    <property type="component" value="Chromosome"/>
</dbReference>
<evidence type="ECO:0000313" key="9">
    <source>
        <dbReference type="Proteomes" id="UP000193978"/>
    </source>
</evidence>
<organism evidence="8 9">
    <name type="scientific">Methylocystis bryophila</name>
    <dbReference type="NCBI Taxonomy" id="655015"/>
    <lineage>
        <taxon>Bacteria</taxon>
        <taxon>Pseudomonadati</taxon>
        <taxon>Pseudomonadota</taxon>
        <taxon>Alphaproteobacteria</taxon>
        <taxon>Hyphomicrobiales</taxon>
        <taxon>Methylocystaceae</taxon>
        <taxon>Methylocystis</taxon>
    </lineage>
</organism>
<evidence type="ECO:0000256" key="4">
    <source>
        <dbReference type="ARBA" id="ARBA00023157"/>
    </source>
</evidence>
<dbReference type="EMBL" id="CP019948">
    <property type="protein sequence ID" value="ARN83106.1"/>
    <property type="molecule type" value="Genomic_DNA"/>
</dbReference>
<evidence type="ECO:0000259" key="7">
    <source>
        <dbReference type="PROSITE" id="PS51352"/>
    </source>
</evidence>
<feature type="domain" description="Thioredoxin" evidence="7">
    <location>
        <begin position="43"/>
        <end position="193"/>
    </location>
</feature>
<dbReference type="InterPro" id="IPR036249">
    <property type="entry name" value="Thioredoxin-like_sf"/>
</dbReference>
<evidence type="ECO:0000256" key="3">
    <source>
        <dbReference type="ARBA" id="ARBA00022748"/>
    </source>
</evidence>
<dbReference type="KEGG" id="mbry:B1812_20755"/>
<dbReference type="RefSeq" id="WP_085773258.1">
    <property type="nucleotide sequence ID" value="NZ_AP027149.1"/>
</dbReference>
<protein>
    <submittedName>
        <fullName evidence="8">Thiol:disulfide interchange protein</fullName>
    </submittedName>
</protein>
<proteinExistence type="inferred from homology"/>
<evidence type="ECO:0000256" key="2">
    <source>
        <dbReference type="ARBA" id="ARBA00007758"/>
    </source>
</evidence>
<dbReference type="CDD" id="cd03010">
    <property type="entry name" value="TlpA_like_DsbE"/>
    <property type="match status" value="1"/>
</dbReference>
<sequence>MSAGEEKSPRTWLRLAPLGVFLLLAGLFVIRLYSGDPSKLPSALIGRPAPAFTLPAVEGLAGVSGFGDADLRQGHVSVINVFASWCAPCRAEAPTLLTLAHDETLKAAGVKLYGLSYKDDAANAVRFLTQEGNPFDAVGADSLGRTAIDFGVYGVPETFVVRGDGVVAYKFVGPLSPYALEKTLIPEIEKAQKASAAQGS</sequence>
<evidence type="ECO:0000256" key="6">
    <source>
        <dbReference type="SAM" id="Phobius"/>
    </source>
</evidence>
<dbReference type="GO" id="GO:0017004">
    <property type="term" value="P:cytochrome complex assembly"/>
    <property type="evidence" value="ECO:0007669"/>
    <property type="project" value="UniProtKB-KW"/>
</dbReference>
<accession>A0A1W6MZY9</accession>
<dbReference type="GO" id="GO:0030288">
    <property type="term" value="C:outer membrane-bounded periplasmic space"/>
    <property type="evidence" value="ECO:0007669"/>
    <property type="project" value="InterPro"/>
</dbReference>
<dbReference type="InterPro" id="IPR013766">
    <property type="entry name" value="Thioredoxin_domain"/>
</dbReference>
<dbReference type="OrthoDB" id="9799347at2"/>
<dbReference type="AlphaFoldDB" id="A0A1W6MZY9"/>
<keyword evidence="6" id="KW-0472">Membrane</keyword>
<dbReference type="Pfam" id="PF08534">
    <property type="entry name" value="Redoxin"/>
    <property type="match status" value="1"/>
</dbReference>
<dbReference type="PROSITE" id="PS00194">
    <property type="entry name" value="THIOREDOXIN_1"/>
    <property type="match status" value="1"/>
</dbReference>
<evidence type="ECO:0000313" key="8">
    <source>
        <dbReference type="EMBL" id="ARN83106.1"/>
    </source>
</evidence>
<gene>
    <name evidence="8" type="ORF">B1812_20755</name>
</gene>
<evidence type="ECO:0000256" key="1">
    <source>
        <dbReference type="ARBA" id="ARBA00004196"/>
    </source>
</evidence>
<name>A0A1W6MZY9_9HYPH</name>
<keyword evidence="9" id="KW-1185">Reference proteome</keyword>
<dbReference type="Gene3D" id="3.40.30.10">
    <property type="entry name" value="Glutaredoxin"/>
    <property type="match status" value="1"/>
</dbReference>
<dbReference type="STRING" id="655015.B1812_20755"/>